<dbReference type="Proteomes" id="UP001552427">
    <property type="component" value="Unassembled WGS sequence"/>
</dbReference>
<proteinExistence type="predicted"/>
<comment type="caution">
    <text evidence="1">The sequence shown here is derived from an EMBL/GenBank/DDBJ whole genome shotgun (WGS) entry which is preliminary data.</text>
</comment>
<keyword evidence="2" id="KW-1185">Reference proteome</keyword>
<accession>A0ABV3H7Q2</accession>
<dbReference type="RefSeq" id="WP_364453522.1">
    <property type="nucleotide sequence ID" value="NZ_JBFARM010000007.1"/>
</dbReference>
<evidence type="ECO:0000313" key="1">
    <source>
        <dbReference type="EMBL" id="MEV4288538.1"/>
    </source>
</evidence>
<organism evidence="1 2">
    <name type="scientific">Nonomuraea bangladeshensis</name>
    <dbReference type="NCBI Taxonomy" id="404385"/>
    <lineage>
        <taxon>Bacteria</taxon>
        <taxon>Bacillati</taxon>
        <taxon>Actinomycetota</taxon>
        <taxon>Actinomycetes</taxon>
        <taxon>Streptosporangiales</taxon>
        <taxon>Streptosporangiaceae</taxon>
        <taxon>Nonomuraea</taxon>
    </lineage>
</organism>
<reference evidence="1 2" key="1">
    <citation type="submission" date="2024-06" db="EMBL/GenBank/DDBJ databases">
        <title>The Natural Products Discovery Center: Release of the First 8490 Sequenced Strains for Exploring Actinobacteria Biosynthetic Diversity.</title>
        <authorList>
            <person name="Kalkreuter E."/>
            <person name="Kautsar S.A."/>
            <person name="Yang D."/>
            <person name="Bader C.D."/>
            <person name="Teijaro C.N."/>
            <person name="Fluegel L."/>
            <person name="Davis C.M."/>
            <person name="Simpson J.R."/>
            <person name="Lauterbach L."/>
            <person name="Steele A.D."/>
            <person name="Gui C."/>
            <person name="Meng S."/>
            <person name="Li G."/>
            <person name="Viehrig K."/>
            <person name="Ye F."/>
            <person name="Su P."/>
            <person name="Kiefer A.F."/>
            <person name="Nichols A."/>
            <person name="Cepeda A.J."/>
            <person name="Yan W."/>
            <person name="Fan B."/>
            <person name="Jiang Y."/>
            <person name="Adhikari A."/>
            <person name="Zheng C.-J."/>
            <person name="Schuster L."/>
            <person name="Cowan T.M."/>
            <person name="Smanski M.J."/>
            <person name="Chevrette M.G."/>
            <person name="De Carvalho L.P.S."/>
            <person name="Shen B."/>
        </authorList>
    </citation>
    <scope>NUCLEOTIDE SEQUENCE [LARGE SCALE GENOMIC DNA]</scope>
    <source>
        <strain evidence="1 2">NPDC049574</strain>
    </source>
</reference>
<evidence type="ECO:0000313" key="2">
    <source>
        <dbReference type="Proteomes" id="UP001552427"/>
    </source>
</evidence>
<protein>
    <submittedName>
        <fullName evidence="1">Uncharacterized protein</fullName>
    </submittedName>
</protein>
<dbReference type="EMBL" id="JBFARM010000007">
    <property type="protein sequence ID" value="MEV4288538.1"/>
    <property type="molecule type" value="Genomic_DNA"/>
</dbReference>
<gene>
    <name evidence="1" type="ORF">AB0K40_23770</name>
</gene>
<sequence>MTLEVSEGSQGFAPNWRCTSSGIAVLHPNRLVKALTKARTLIVGPISISVQADRHMVRVSFAPIRDNQEACCSQFASGRVPDPVVHARASPAAVHQVNHLFDAALTDGEGQALLPDTKLTSEREDAEPRVESVAELGQNGIIRELVT</sequence>
<name>A0ABV3H7Q2_9ACTN</name>